<protein>
    <submittedName>
        <fullName evidence="4">Fungal trans</fullName>
    </submittedName>
</protein>
<dbReference type="SMART" id="SM00906">
    <property type="entry name" value="Fungal_trans"/>
    <property type="match status" value="1"/>
</dbReference>
<feature type="domain" description="Xylanolytic transcriptional activator regulatory" evidence="3">
    <location>
        <begin position="330"/>
        <end position="403"/>
    </location>
</feature>
<dbReference type="InterPro" id="IPR007219">
    <property type="entry name" value="XnlR_reg_dom"/>
</dbReference>
<dbReference type="Proteomes" id="UP000749293">
    <property type="component" value="Unassembled WGS sequence"/>
</dbReference>
<feature type="region of interest" description="Disordered" evidence="2">
    <location>
        <begin position="518"/>
        <end position="543"/>
    </location>
</feature>
<feature type="compositionally biased region" description="Polar residues" evidence="2">
    <location>
        <begin position="109"/>
        <end position="119"/>
    </location>
</feature>
<dbReference type="GO" id="GO:0008270">
    <property type="term" value="F:zinc ion binding"/>
    <property type="evidence" value="ECO:0007669"/>
    <property type="project" value="InterPro"/>
</dbReference>
<evidence type="ECO:0000256" key="2">
    <source>
        <dbReference type="SAM" id="MobiDB-lite"/>
    </source>
</evidence>
<organism evidence="4 5">
    <name type="scientific">Geosmithia morbida</name>
    <dbReference type="NCBI Taxonomy" id="1094350"/>
    <lineage>
        <taxon>Eukaryota</taxon>
        <taxon>Fungi</taxon>
        <taxon>Dikarya</taxon>
        <taxon>Ascomycota</taxon>
        <taxon>Pezizomycotina</taxon>
        <taxon>Sordariomycetes</taxon>
        <taxon>Hypocreomycetidae</taxon>
        <taxon>Hypocreales</taxon>
        <taxon>Bionectriaceae</taxon>
        <taxon>Geosmithia</taxon>
    </lineage>
</organism>
<dbReference type="PANTHER" id="PTHR46910">
    <property type="entry name" value="TRANSCRIPTION FACTOR PDR1"/>
    <property type="match status" value="1"/>
</dbReference>
<dbReference type="PANTHER" id="PTHR46910:SF23">
    <property type="entry name" value="THIAMINE REPRESSIBLE GENES REGULATORY PROTEIN THI1"/>
    <property type="match status" value="1"/>
</dbReference>
<name>A0A9P5D3S4_9HYPO</name>
<evidence type="ECO:0000256" key="1">
    <source>
        <dbReference type="ARBA" id="ARBA00023242"/>
    </source>
</evidence>
<accession>A0A9P5D3S4</accession>
<gene>
    <name evidence="4" type="ORF">GMORB2_2803</name>
</gene>
<dbReference type="GO" id="GO:0003700">
    <property type="term" value="F:DNA-binding transcription factor activity"/>
    <property type="evidence" value="ECO:0007669"/>
    <property type="project" value="InterPro"/>
</dbReference>
<dbReference type="Pfam" id="PF04082">
    <property type="entry name" value="Fungal_trans"/>
    <property type="match status" value="1"/>
</dbReference>
<dbReference type="EMBL" id="JAANYQ010000015">
    <property type="protein sequence ID" value="KAF4120799.1"/>
    <property type="molecule type" value="Genomic_DNA"/>
</dbReference>
<keyword evidence="1" id="KW-0539">Nucleus</keyword>
<dbReference type="AlphaFoldDB" id="A0A9P5D3S4"/>
<dbReference type="GO" id="GO:0006351">
    <property type="term" value="P:DNA-templated transcription"/>
    <property type="evidence" value="ECO:0007669"/>
    <property type="project" value="InterPro"/>
</dbReference>
<evidence type="ECO:0000259" key="3">
    <source>
        <dbReference type="SMART" id="SM00906"/>
    </source>
</evidence>
<dbReference type="GO" id="GO:0003677">
    <property type="term" value="F:DNA binding"/>
    <property type="evidence" value="ECO:0007669"/>
    <property type="project" value="InterPro"/>
</dbReference>
<comment type="caution">
    <text evidence="4">The sequence shown here is derived from an EMBL/GenBank/DDBJ whole genome shotgun (WGS) entry which is preliminary data.</text>
</comment>
<dbReference type="GeneID" id="55969033"/>
<dbReference type="CDD" id="cd12148">
    <property type="entry name" value="fungal_TF_MHR"/>
    <property type="match status" value="1"/>
</dbReference>
<dbReference type="RefSeq" id="XP_035319451.1">
    <property type="nucleotide sequence ID" value="XM_035464781.1"/>
</dbReference>
<evidence type="ECO:0000313" key="5">
    <source>
        <dbReference type="Proteomes" id="UP000749293"/>
    </source>
</evidence>
<feature type="region of interest" description="Disordered" evidence="2">
    <location>
        <begin position="95"/>
        <end position="127"/>
    </location>
</feature>
<dbReference type="OrthoDB" id="3921198at2759"/>
<sequence>MAGCPARDASGCAGNATSRTLGLTSQDRTLRRGECSIFNSITHLIHNAADDPTRLQASQEANKDLTERLGYMERIVRHYLGHVSLDSANLRDLAQSIEGPHDGGDRSVTPRQDASSSHHSGYLDPEEESFTVQPVANNITHYSGEFSHWNFSMRIKQWIEQCVYDQGHPHHTGPLSFKEYYRPMELQSASDPFASLTASLPPRDVADFLVEVFFRYVETNYWYLEYGWLQERLHTAYTIPSDFTRRDVGTVCIIFIVLAIGTQYAYLDSQHQAGNLAQPGPYSEDVLGVLFYQQACKLLPDVIAVSSLESVQACLLMGVFTLPLDASGLSYIYLNLAIKLAIQNGMHRKYPGGELDRSIKETRIRVWWTVYAIERRVGIFHGRPTSIASTDVDAELPTVDFTDIWPSSSTSQIQAMLATLQLHDILSKILQEMSSLKLHAKRGAFDTLSRLVDLSNDLHKWWDAIPESMCRKNLASCHTSNPITRREAHIHLEYHMVRLFAGRPFIFLRVANRGSSASASSSPAEQAQQSSYQPHQQYSHTSPRSRIDARSVLVSDCVEAALAIIDTCKALQDGVGAARASYTEFSSCRVALLVIITQCLQGKTERLRQSLKDGVGIIRELSAGGGESARSEASLIEVLERAIARLDVQDDASNPYARFKKWEMLFKNDSSAGSNNQATASSAAGMANDAAREAPVPDHTLFTPIAGSWGGTRGDPGGPGMAAGSSPTWAGPWAAISSMDWDFSFPQTMDEFSTMFSPDFGLTHSDNPGSGANLWPPGT</sequence>
<evidence type="ECO:0000313" key="4">
    <source>
        <dbReference type="EMBL" id="KAF4120799.1"/>
    </source>
</evidence>
<reference evidence="4" key="1">
    <citation type="submission" date="2020-03" db="EMBL/GenBank/DDBJ databases">
        <title>Site-based positive gene gene selection in Geosmithia morbida across the United States reveals a broad range of putative effectors and factors for local host and environmental adapation.</title>
        <authorList>
            <person name="Onufrak A."/>
            <person name="Murdoch R.W."/>
            <person name="Gazis R."/>
            <person name="Huff M."/>
            <person name="Staton M."/>
            <person name="Klingeman W."/>
            <person name="Hadziabdic D."/>
        </authorList>
    </citation>
    <scope>NUCLEOTIDE SEQUENCE</scope>
    <source>
        <strain evidence="4">1262</strain>
    </source>
</reference>
<feature type="compositionally biased region" description="Low complexity" evidence="2">
    <location>
        <begin position="518"/>
        <end position="542"/>
    </location>
</feature>
<keyword evidence="5" id="KW-1185">Reference proteome</keyword>
<proteinExistence type="predicted"/>
<dbReference type="InterPro" id="IPR050987">
    <property type="entry name" value="AtrR-like"/>
</dbReference>